<sequence length="143" mass="14421">MTTGAGRRGLILFAALAIALALSLPQVSPAQSVPGTFQPQPPLQPPSQAPVVVPQIQFFSAPTSALPANVLTPLTTNQLAPSTGAVAPFGPPRPFGGAGRGLPGMPGGPPLKAPMGAQDPTDDYMRPPAIGPLFCDPAVNIPC</sequence>
<feature type="signal peptide" evidence="2">
    <location>
        <begin position="1"/>
        <end position="30"/>
    </location>
</feature>
<dbReference type="KEGG" id="nmv:NITMOv2_4109"/>
<feature type="region of interest" description="Disordered" evidence="1">
    <location>
        <begin position="82"/>
        <end position="111"/>
    </location>
</feature>
<feature type="compositionally biased region" description="Gly residues" evidence="1">
    <location>
        <begin position="96"/>
        <end position="105"/>
    </location>
</feature>
<feature type="compositionally biased region" description="Pro residues" evidence="1">
    <location>
        <begin position="39"/>
        <end position="48"/>
    </location>
</feature>
<dbReference type="AlphaFoldDB" id="A0A0K2GHT5"/>
<proteinExistence type="predicted"/>
<accession>A0A0K2GHT5</accession>
<evidence type="ECO:0000313" key="4">
    <source>
        <dbReference type="Proteomes" id="UP000069205"/>
    </source>
</evidence>
<evidence type="ECO:0000256" key="2">
    <source>
        <dbReference type="SAM" id="SignalP"/>
    </source>
</evidence>
<name>A0A0K2GHT5_NITMO</name>
<organism evidence="3 4">
    <name type="scientific">Nitrospira moscoviensis</name>
    <dbReference type="NCBI Taxonomy" id="42253"/>
    <lineage>
        <taxon>Bacteria</taxon>
        <taxon>Pseudomonadati</taxon>
        <taxon>Nitrospirota</taxon>
        <taxon>Nitrospiria</taxon>
        <taxon>Nitrospirales</taxon>
        <taxon>Nitrospiraceae</taxon>
        <taxon>Nitrospira</taxon>
    </lineage>
</organism>
<dbReference type="RefSeq" id="WP_053381342.1">
    <property type="nucleotide sequence ID" value="NZ_CP011801.1"/>
</dbReference>
<feature type="chain" id="PRO_5005477002" evidence="2">
    <location>
        <begin position="31"/>
        <end position="143"/>
    </location>
</feature>
<gene>
    <name evidence="3" type="ORF">NITMOv2_4109</name>
</gene>
<evidence type="ECO:0000256" key="1">
    <source>
        <dbReference type="SAM" id="MobiDB-lite"/>
    </source>
</evidence>
<feature type="region of interest" description="Disordered" evidence="1">
    <location>
        <begin position="29"/>
        <end position="49"/>
    </location>
</feature>
<dbReference type="Proteomes" id="UP000069205">
    <property type="component" value="Chromosome"/>
</dbReference>
<evidence type="ECO:0000313" key="3">
    <source>
        <dbReference type="EMBL" id="ALA60491.1"/>
    </source>
</evidence>
<keyword evidence="2" id="KW-0732">Signal</keyword>
<dbReference type="EMBL" id="CP011801">
    <property type="protein sequence ID" value="ALA60491.1"/>
    <property type="molecule type" value="Genomic_DNA"/>
</dbReference>
<reference evidence="3 4" key="1">
    <citation type="journal article" date="2015" name="Proc. Natl. Acad. Sci. U.S.A.">
        <title>Expanded metabolic versatility of ubiquitous nitrite-oxidizing bacteria from the genus Nitrospira.</title>
        <authorList>
            <person name="Koch H."/>
            <person name="Lucker S."/>
            <person name="Albertsen M."/>
            <person name="Kitzinger K."/>
            <person name="Herbold C."/>
            <person name="Spieck E."/>
            <person name="Nielsen P.H."/>
            <person name="Wagner M."/>
            <person name="Daims H."/>
        </authorList>
    </citation>
    <scope>NUCLEOTIDE SEQUENCE [LARGE SCALE GENOMIC DNA]</scope>
    <source>
        <strain evidence="3 4">NSP M-1</strain>
    </source>
</reference>
<keyword evidence="4" id="KW-1185">Reference proteome</keyword>
<protein>
    <submittedName>
        <fullName evidence="3">Uncharacterized protein</fullName>
    </submittedName>
</protein>